<dbReference type="EMBL" id="CAJVPI010003420">
    <property type="protein sequence ID" value="CAG8658229.1"/>
    <property type="molecule type" value="Genomic_DNA"/>
</dbReference>
<feature type="coiled-coil region" evidence="1">
    <location>
        <begin position="104"/>
        <end position="131"/>
    </location>
</feature>
<keyword evidence="1" id="KW-0175">Coiled coil</keyword>
<evidence type="ECO:0000313" key="2">
    <source>
        <dbReference type="EMBL" id="CAG8658229.1"/>
    </source>
</evidence>
<accession>A0A9N9H4N8</accession>
<name>A0A9N9H4N8_9GLOM</name>
<gene>
    <name evidence="2" type="ORF">PBRASI_LOCUS10639</name>
</gene>
<evidence type="ECO:0000313" key="3">
    <source>
        <dbReference type="Proteomes" id="UP000789739"/>
    </source>
</evidence>
<protein>
    <submittedName>
        <fullName evidence="2">5576_t:CDS:1</fullName>
    </submittedName>
</protein>
<evidence type="ECO:0000256" key="1">
    <source>
        <dbReference type="SAM" id="Coils"/>
    </source>
</evidence>
<organism evidence="2 3">
    <name type="scientific">Paraglomus brasilianum</name>
    <dbReference type="NCBI Taxonomy" id="144538"/>
    <lineage>
        <taxon>Eukaryota</taxon>
        <taxon>Fungi</taxon>
        <taxon>Fungi incertae sedis</taxon>
        <taxon>Mucoromycota</taxon>
        <taxon>Glomeromycotina</taxon>
        <taxon>Glomeromycetes</taxon>
        <taxon>Paraglomerales</taxon>
        <taxon>Paraglomeraceae</taxon>
        <taxon>Paraglomus</taxon>
    </lineage>
</organism>
<sequence length="193" mass="22477">ICFNSASPLSNFEGEDRSEALLRKNDYQFLKEVCGEAPDDKREKLFQEIFSKLKKENEEIKSKKDFGKAKENQIRQYLQEIFKTVKEQLDENTEQEDKEKDDDIDSLVKEVEGFESNLKDLQGKIKKSLQKLAKKIADFPKNKKYLIDEKKVTNSIVELLKKVEKVEEAVNFSKKVISAYLEGKNLSEKETKN</sequence>
<feature type="non-terminal residue" evidence="2">
    <location>
        <position position="193"/>
    </location>
</feature>
<keyword evidence="3" id="KW-1185">Reference proteome</keyword>
<dbReference type="Proteomes" id="UP000789739">
    <property type="component" value="Unassembled WGS sequence"/>
</dbReference>
<proteinExistence type="predicted"/>
<reference evidence="2" key="1">
    <citation type="submission" date="2021-06" db="EMBL/GenBank/DDBJ databases">
        <authorList>
            <person name="Kallberg Y."/>
            <person name="Tangrot J."/>
            <person name="Rosling A."/>
        </authorList>
    </citation>
    <scope>NUCLEOTIDE SEQUENCE</scope>
    <source>
        <strain evidence="2">BR232B</strain>
    </source>
</reference>
<comment type="caution">
    <text evidence="2">The sequence shown here is derived from an EMBL/GenBank/DDBJ whole genome shotgun (WGS) entry which is preliminary data.</text>
</comment>
<dbReference type="AlphaFoldDB" id="A0A9N9H4N8"/>